<dbReference type="GO" id="GO:0006808">
    <property type="term" value="P:regulation of nitrogen utilization"/>
    <property type="evidence" value="ECO:0007669"/>
    <property type="project" value="UniProtKB-UniRule"/>
</dbReference>
<dbReference type="InterPro" id="IPR011006">
    <property type="entry name" value="CheY-like_superfamily"/>
</dbReference>
<dbReference type="PROSITE" id="PS00675">
    <property type="entry name" value="SIGMA54_INTERACT_1"/>
    <property type="match status" value="1"/>
</dbReference>
<keyword evidence="7 15" id="KW-0067">ATP-binding</keyword>
<keyword evidence="6 15" id="KW-0547">Nucleotide-binding</keyword>
<evidence type="ECO:0000256" key="6">
    <source>
        <dbReference type="ARBA" id="ARBA00022741"/>
    </source>
</evidence>
<dbReference type="GO" id="GO:0006355">
    <property type="term" value="P:regulation of DNA-templated transcription"/>
    <property type="evidence" value="ECO:0007669"/>
    <property type="project" value="InterPro"/>
</dbReference>
<dbReference type="GO" id="GO:0005737">
    <property type="term" value="C:cytoplasm"/>
    <property type="evidence" value="ECO:0007669"/>
    <property type="project" value="UniProtKB-SubCell"/>
</dbReference>
<dbReference type="InterPro" id="IPR002197">
    <property type="entry name" value="HTH_Fis"/>
</dbReference>
<dbReference type="InterPro" id="IPR001789">
    <property type="entry name" value="Sig_transdc_resp-reg_receiver"/>
</dbReference>
<evidence type="ECO:0000256" key="5">
    <source>
        <dbReference type="ARBA" id="ARBA00022553"/>
    </source>
</evidence>
<dbReference type="Gene3D" id="3.40.50.2300">
    <property type="match status" value="1"/>
</dbReference>
<feature type="domain" description="Response regulatory" evidence="17">
    <location>
        <begin position="3"/>
        <end position="117"/>
    </location>
</feature>
<keyword evidence="10 15" id="KW-0238">DNA-binding</keyword>
<proteinExistence type="predicted"/>
<feature type="domain" description="Sigma-54 factor interaction" evidence="16">
    <location>
        <begin position="142"/>
        <end position="371"/>
    </location>
</feature>
<dbReference type="Gene3D" id="1.10.8.60">
    <property type="match status" value="1"/>
</dbReference>
<dbReference type="InterPro" id="IPR009057">
    <property type="entry name" value="Homeodomain-like_sf"/>
</dbReference>
<evidence type="ECO:0000259" key="17">
    <source>
        <dbReference type="PROSITE" id="PS50110"/>
    </source>
</evidence>
<dbReference type="Proteomes" id="UP000239990">
    <property type="component" value="Unassembled WGS sequence"/>
</dbReference>
<sequence>MKPVWIVDDDQAIRWVLEKALARAGVPTRSFSQSADVLEALSRETPVALVSDIRMPGGNGLELLRQLKERHPGLPVIVMTAFADLDSTVSAFQGGAFDYLAKPFDVNEAVALIQRAMQESAQPETPEGQGESAQNNERWMMTQSSSTAMQEVFRAIGRLAQSKVTVLITGESGTGKELVARALHGHGVRASGPFVALNAAAIPRDLLEAELFGHERGAFTGANNLRRGRFEEAHGGTLFLDEIGDMPIELQTRLLRVLAEGSFYRVGGAQPVRVDVRIVAATHQPLEQRVEQGLFREDLFHRLNVIRLRLPPLRERVEDIPALAQHFLTASARTLGVPVKRLTPDALAVLTKFDFPGNVRQLENFCHWLTVMAPGQTVDRQDLPPEIRALEHQQQQPAMAPLRPAAPISGIGTVVQAGQGQGVDDGAPRNWQDSLLRDAQYRLERGEPAVMATLTRQFEKILLQSALDASRGRRVEAASRLGIGRNTITRKLRELGIEDE</sequence>
<keyword evidence="11 15" id="KW-0010">Activator</keyword>
<evidence type="ECO:0000256" key="9">
    <source>
        <dbReference type="ARBA" id="ARBA00023015"/>
    </source>
</evidence>
<dbReference type="EMBL" id="PREU01000005">
    <property type="protein sequence ID" value="PPA75877.1"/>
    <property type="molecule type" value="Genomic_DNA"/>
</dbReference>
<dbReference type="PROSITE" id="PS50110">
    <property type="entry name" value="RESPONSE_REGULATORY"/>
    <property type="match status" value="1"/>
</dbReference>
<dbReference type="InterPro" id="IPR025944">
    <property type="entry name" value="Sigma_54_int_dom_CS"/>
</dbReference>
<dbReference type="GO" id="GO:0005524">
    <property type="term" value="F:ATP binding"/>
    <property type="evidence" value="ECO:0007669"/>
    <property type="project" value="UniProtKB-KW"/>
</dbReference>
<keyword evidence="5 14" id="KW-0597">Phosphoprotein</keyword>
<dbReference type="SUPFAM" id="SSF52540">
    <property type="entry name" value="P-loop containing nucleoside triphosphate hydrolases"/>
    <property type="match status" value="1"/>
</dbReference>
<dbReference type="Pfam" id="PF00072">
    <property type="entry name" value="Response_reg"/>
    <property type="match status" value="1"/>
</dbReference>
<keyword evidence="12 15" id="KW-0804">Transcription</keyword>
<dbReference type="NCBIfam" id="NF008176">
    <property type="entry name" value="PRK10923.1"/>
    <property type="match status" value="1"/>
</dbReference>
<evidence type="ECO:0000256" key="8">
    <source>
        <dbReference type="ARBA" id="ARBA00023012"/>
    </source>
</evidence>
<comment type="subcellular location">
    <subcellularLocation>
        <location evidence="1 15">Cytoplasm</location>
    </subcellularLocation>
</comment>
<reference evidence="18 19" key="1">
    <citation type="submission" date="2018-02" db="EMBL/GenBank/DDBJ databases">
        <title>Draft Genome of Achromobacter spanius stain 6.</title>
        <authorList>
            <person name="Gunasekera T.S."/>
            <person name="Radwan O."/>
            <person name="Ruiz O.N."/>
        </authorList>
    </citation>
    <scope>NUCLEOTIDE SEQUENCE [LARGE SCALE GENOMIC DNA]</scope>
    <source>
        <strain evidence="18 19">6</strain>
    </source>
</reference>
<dbReference type="SUPFAM" id="SSF46689">
    <property type="entry name" value="Homeodomain-like"/>
    <property type="match status" value="1"/>
</dbReference>
<comment type="function">
    <text evidence="15">Member of the two-component regulatory system NtrB/NtrC, which controls expression of the nitrogen-regulated (ntr) genes in response to nitrogen limitation. Phosphorylated NtrC binds directly to DNA and stimulates the formation of open promoter-sigma54-RNA polymerase complexes.</text>
</comment>
<dbReference type="PANTHER" id="PTHR32071">
    <property type="entry name" value="TRANSCRIPTIONAL REGULATORY PROTEIN"/>
    <property type="match status" value="1"/>
</dbReference>
<protein>
    <recommendedName>
        <fullName evidence="2 15">DNA-binding transcriptional regulator NtrC</fullName>
    </recommendedName>
    <alternativeName>
        <fullName evidence="15">Nitrogen regulation protein NR(I)</fullName>
    </alternativeName>
</protein>
<dbReference type="SMART" id="SM00382">
    <property type="entry name" value="AAA"/>
    <property type="match status" value="1"/>
</dbReference>
<name>A0A2S5GS04_9BURK</name>
<dbReference type="Pfam" id="PF00158">
    <property type="entry name" value="Sigma54_activat"/>
    <property type="match status" value="1"/>
</dbReference>
<dbReference type="GO" id="GO:0043565">
    <property type="term" value="F:sequence-specific DNA binding"/>
    <property type="evidence" value="ECO:0007669"/>
    <property type="project" value="InterPro"/>
</dbReference>
<evidence type="ECO:0000256" key="13">
    <source>
        <dbReference type="ARBA" id="ARBA00023231"/>
    </source>
</evidence>
<dbReference type="AlphaFoldDB" id="A0A2S5GS04"/>
<evidence type="ECO:0000256" key="14">
    <source>
        <dbReference type="PROSITE-ProRule" id="PRU00169"/>
    </source>
</evidence>
<evidence type="ECO:0000256" key="10">
    <source>
        <dbReference type="ARBA" id="ARBA00023125"/>
    </source>
</evidence>
<evidence type="ECO:0000256" key="1">
    <source>
        <dbReference type="ARBA" id="ARBA00004496"/>
    </source>
</evidence>
<dbReference type="PRINTS" id="PR01590">
    <property type="entry name" value="HTHFIS"/>
</dbReference>
<organism evidence="18 19">
    <name type="scientific">Achromobacter spanius</name>
    <dbReference type="NCBI Taxonomy" id="217203"/>
    <lineage>
        <taxon>Bacteria</taxon>
        <taxon>Pseudomonadati</taxon>
        <taxon>Pseudomonadota</taxon>
        <taxon>Betaproteobacteria</taxon>
        <taxon>Burkholderiales</taxon>
        <taxon>Alcaligenaceae</taxon>
        <taxon>Achromobacter</taxon>
    </lineage>
</organism>
<dbReference type="InterPro" id="IPR025943">
    <property type="entry name" value="Sigma_54_int_dom_ATP-bd_2"/>
</dbReference>
<evidence type="ECO:0000256" key="2">
    <source>
        <dbReference type="ARBA" id="ARBA00019059"/>
    </source>
</evidence>
<gene>
    <name evidence="15 18" type="primary">ntrC</name>
    <name evidence="18" type="ORF">C4E15_14015</name>
</gene>
<evidence type="ECO:0000259" key="16">
    <source>
        <dbReference type="PROSITE" id="PS50045"/>
    </source>
</evidence>
<dbReference type="FunFam" id="1.10.8.60:FF:000014">
    <property type="entry name" value="DNA-binding transcriptional regulator NtrC"/>
    <property type="match status" value="1"/>
</dbReference>
<dbReference type="InterPro" id="IPR002078">
    <property type="entry name" value="Sigma_54_int"/>
</dbReference>
<dbReference type="SMART" id="SM00448">
    <property type="entry name" value="REC"/>
    <property type="match status" value="1"/>
</dbReference>
<evidence type="ECO:0000256" key="11">
    <source>
        <dbReference type="ARBA" id="ARBA00023159"/>
    </source>
</evidence>
<evidence type="ECO:0000313" key="18">
    <source>
        <dbReference type="EMBL" id="PPA75877.1"/>
    </source>
</evidence>
<comment type="caution">
    <text evidence="18">The sequence shown here is derived from an EMBL/GenBank/DDBJ whole genome shotgun (WGS) entry which is preliminary data.</text>
</comment>
<dbReference type="PANTHER" id="PTHR32071:SF95">
    <property type="entry name" value="DNA-BINDING TRANSCRIPTIONAL REGULATOR NTRC"/>
    <property type="match status" value="1"/>
</dbReference>
<dbReference type="InterPro" id="IPR058031">
    <property type="entry name" value="AAA_lid_NorR"/>
</dbReference>
<evidence type="ECO:0000256" key="7">
    <source>
        <dbReference type="ARBA" id="ARBA00022840"/>
    </source>
</evidence>
<keyword evidence="4 15" id="KW-0678">Repressor</keyword>
<keyword evidence="3 15" id="KW-0963">Cytoplasm</keyword>
<dbReference type="NCBIfam" id="TIGR01818">
    <property type="entry name" value="ntrC"/>
    <property type="match status" value="1"/>
</dbReference>
<dbReference type="PROSITE" id="PS00688">
    <property type="entry name" value="SIGMA54_INTERACT_3"/>
    <property type="match status" value="1"/>
</dbReference>
<dbReference type="CDD" id="cd00009">
    <property type="entry name" value="AAA"/>
    <property type="match status" value="1"/>
</dbReference>
<dbReference type="SUPFAM" id="SSF52172">
    <property type="entry name" value="CheY-like"/>
    <property type="match status" value="1"/>
</dbReference>
<dbReference type="FunFam" id="3.40.50.2300:FF:000018">
    <property type="entry name" value="DNA-binding transcriptional regulator NtrC"/>
    <property type="match status" value="1"/>
</dbReference>
<keyword evidence="13 15" id="KW-0535">Nitrogen fixation</keyword>
<dbReference type="CDD" id="cd19919">
    <property type="entry name" value="REC_NtrC"/>
    <property type="match status" value="1"/>
</dbReference>
<dbReference type="PROSITE" id="PS00676">
    <property type="entry name" value="SIGMA54_INTERACT_2"/>
    <property type="match status" value="1"/>
</dbReference>
<accession>A0A2S5GS04</accession>
<feature type="modified residue" description="4-aspartylphosphate" evidence="14">
    <location>
        <position position="52"/>
    </location>
</feature>
<dbReference type="FunFam" id="3.40.50.300:FF:000006">
    <property type="entry name" value="DNA-binding transcriptional regulator NtrC"/>
    <property type="match status" value="1"/>
</dbReference>
<dbReference type="InterPro" id="IPR003593">
    <property type="entry name" value="AAA+_ATPase"/>
</dbReference>
<dbReference type="Pfam" id="PF25601">
    <property type="entry name" value="AAA_lid_14"/>
    <property type="match status" value="1"/>
</dbReference>
<dbReference type="InterPro" id="IPR025662">
    <property type="entry name" value="Sigma_54_int_dom_ATP-bd_1"/>
</dbReference>
<dbReference type="InterPro" id="IPR027417">
    <property type="entry name" value="P-loop_NTPase"/>
</dbReference>
<dbReference type="PROSITE" id="PS50045">
    <property type="entry name" value="SIGMA54_INTERACT_4"/>
    <property type="match status" value="1"/>
</dbReference>
<dbReference type="RefSeq" id="WP_046804935.1">
    <property type="nucleotide sequence ID" value="NZ_PREU01000005.1"/>
</dbReference>
<evidence type="ECO:0000256" key="3">
    <source>
        <dbReference type="ARBA" id="ARBA00022490"/>
    </source>
</evidence>
<dbReference type="Gene3D" id="3.40.50.300">
    <property type="entry name" value="P-loop containing nucleotide triphosphate hydrolases"/>
    <property type="match status" value="1"/>
</dbReference>
<dbReference type="GO" id="GO:0000156">
    <property type="term" value="F:phosphorelay response regulator activity"/>
    <property type="evidence" value="ECO:0007669"/>
    <property type="project" value="UniProtKB-UniRule"/>
</dbReference>
<dbReference type="Gene3D" id="1.10.10.60">
    <property type="entry name" value="Homeodomain-like"/>
    <property type="match status" value="1"/>
</dbReference>
<evidence type="ECO:0000313" key="19">
    <source>
        <dbReference type="Proteomes" id="UP000239990"/>
    </source>
</evidence>
<evidence type="ECO:0000256" key="4">
    <source>
        <dbReference type="ARBA" id="ARBA00022491"/>
    </source>
</evidence>
<keyword evidence="9 15" id="KW-0805">Transcription regulation</keyword>
<dbReference type="OrthoDB" id="9761705at2"/>
<keyword evidence="8 15" id="KW-0902">Two-component regulatory system</keyword>
<dbReference type="Pfam" id="PF02954">
    <property type="entry name" value="HTH_8"/>
    <property type="match status" value="1"/>
</dbReference>
<evidence type="ECO:0000256" key="12">
    <source>
        <dbReference type="ARBA" id="ARBA00023163"/>
    </source>
</evidence>
<dbReference type="InterPro" id="IPR010114">
    <property type="entry name" value="Transcript_reg_NtrC"/>
</dbReference>
<evidence type="ECO:0000256" key="15">
    <source>
        <dbReference type="RuleBase" id="RU365013"/>
    </source>
</evidence>